<organism evidence="10 11">
    <name type="scientific">Myriangium duriaei CBS 260.36</name>
    <dbReference type="NCBI Taxonomy" id="1168546"/>
    <lineage>
        <taxon>Eukaryota</taxon>
        <taxon>Fungi</taxon>
        <taxon>Dikarya</taxon>
        <taxon>Ascomycota</taxon>
        <taxon>Pezizomycotina</taxon>
        <taxon>Dothideomycetes</taxon>
        <taxon>Dothideomycetidae</taxon>
        <taxon>Myriangiales</taxon>
        <taxon>Myriangiaceae</taxon>
        <taxon>Myriangium</taxon>
    </lineage>
</organism>
<keyword evidence="5 6" id="KW-0720">Serine protease</keyword>
<dbReference type="Pfam" id="PF05922">
    <property type="entry name" value="Inhibitor_I9"/>
    <property type="match status" value="1"/>
</dbReference>
<dbReference type="Gene3D" id="3.30.70.80">
    <property type="entry name" value="Peptidase S8 propeptide/proteinase inhibitor I9"/>
    <property type="match status" value="1"/>
</dbReference>
<dbReference type="SUPFAM" id="SSF52743">
    <property type="entry name" value="Subtilisin-like"/>
    <property type="match status" value="1"/>
</dbReference>
<dbReference type="PANTHER" id="PTHR43806:SF58">
    <property type="entry name" value="ALKALINE PROTEASE 1-RELATED"/>
    <property type="match status" value="1"/>
</dbReference>
<dbReference type="Pfam" id="PF00082">
    <property type="entry name" value="Peptidase_S8"/>
    <property type="match status" value="1"/>
</dbReference>
<keyword evidence="4 6" id="KW-0378">Hydrolase</keyword>
<dbReference type="CDD" id="cd04077">
    <property type="entry name" value="Peptidases_S8_PCSK9_ProteinaseK_like"/>
    <property type="match status" value="1"/>
</dbReference>
<dbReference type="Proteomes" id="UP000799439">
    <property type="component" value="Unassembled WGS sequence"/>
</dbReference>
<dbReference type="GO" id="GO:0005576">
    <property type="term" value="C:extracellular region"/>
    <property type="evidence" value="ECO:0007669"/>
    <property type="project" value="UniProtKB-ARBA"/>
</dbReference>
<dbReference type="OrthoDB" id="206201at2759"/>
<dbReference type="GO" id="GO:0004252">
    <property type="term" value="F:serine-type endopeptidase activity"/>
    <property type="evidence" value="ECO:0007669"/>
    <property type="project" value="UniProtKB-UniRule"/>
</dbReference>
<dbReference type="InterPro" id="IPR037045">
    <property type="entry name" value="S8pro/Inhibitor_I9_sf"/>
</dbReference>
<evidence type="ECO:0000256" key="1">
    <source>
        <dbReference type="ARBA" id="ARBA00011073"/>
    </source>
</evidence>
<dbReference type="InterPro" id="IPR010259">
    <property type="entry name" value="S8pro/Inhibitor_I9"/>
</dbReference>
<dbReference type="InterPro" id="IPR036852">
    <property type="entry name" value="Peptidase_S8/S53_dom_sf"/>
</dbReference>
<evidence type="ECO:0000256" key="6">
    <source>
        <dbReference type="PROSITE-ProRule" id="PRU01240"/>
    </source>
</evidence>
<comment type="caution">
    <text evidence="10">The sequence shown here is derived from an EMBL/GenBank/DDBJ whole genome shotgun (WGS) entry which is preliminary data.</text>
</comment>
<dbReference type="Gene3D" id="3.40.50.200">
    <property type="entry name" value="Peptidase S8/S53 domain"/>
    <property type="match status" value="1"/>
</dbReference>
<evidence type="ECO:0000256" key="4">
    <source>
        <dbReference type="ARBA" id="ARBA00022801"/>
    </source>
</evidence>
<reference evidence="10" key="1">
    <citation type="journal article" date="2020" name="Stud. Mycol.">
        <title>101 Dothideomycetes genomes: a test case for predicting lifestyles and emergence of pathogens.</title>
        <authorList>
            <person name="Haridas S."/>
            <person name="Albert R."/>
            <person name="Binder M."/>
            <person name="Bloem J."/>
            <person name="Labutti K."/>
            <person name="Salamov A."/>
            <person name="Andreopoulos B."/>
            <person name="Baker S."/>
            <person name="Barry K."/>
            <person name="Bills G."/>
            <person name="Bluhm B."/>
            <person name="Cannon C."/>
            <person name="Castanera R."/>
            <person name="Culley D."/>
            <person name="Daum C."/>
            <person name="Ezra D."/>
            <person name="Gonzalez J."/>
            <person name="Henrissat B."/>
            <person name="Kuo A."/>
            <person name="Liang C."/>
            <person name="Lipzen A."/>
            <person name="Lutzoni F."/>
            <person name="Magnuson J."/>
            <person name="Mondo S."/>
            <person name="Nolan M."/>
            <person name="Ohm R."/>
            <person name="Pangilinan J."/>
            <person name="Park H.-J."/>
            <person name="Ramirez L."/>
            <person name="Alfaro M."/>
            <person name="Sun H."/>
            <person name="Tritt A."/>
            <person name="Yoshinaga Y."/>
            <person name="Zwiers L.-H."/>
            <person name="Turgeon B."/>
            <person name="Goodwin S."/>
            <person name="Spatafora J."/>
            <person name="Crous P."/>
            <person name="Grigoriev I."/>
        </authorList>
    </citation>
    <scope>NUCLEOTIDE SEQUENCE</scope>
    <source>
        <strain evidence="10">CBS 260.36</strain>
    </source>
</reference>
<keyword evidence="11" id="KW-1185">Reference proteome</keyword>
<proteinExistence type="inferred from homology"/>
<evidence type="ECO:0000313" key="10">
    <source>
        <dbReference type="EMBL" id="KAF2151174.1"/>
    </source>
</evidence>
<dbReference type="PROSITE" id="PS00137">
    <property type="entry name" value="SUBTILASE_HIS"/>
    <property type="match status" value="1"/>
</dbReference>
<dbReference type="GO" id="GO:0006508">
    <property type="term" value="P:proteolysis"/>
    <property type="evidence" value="ECO:0007669"/>
    <property type="project" value="UniProtKB-KW"/>
</dbReference>
<dbReference type="InterPro" id="IPR034193">
    <property type="entry name" value="PCSK9_ProteinaseK-like"/>
</dbReference>
<dbReference type="PROSITE" id="PS00136">
    <property type="entry name" value="SUBTILASE_ASP"/>
    <property type="match status" value="1"/>
</dbReference>
<evidence type="ECO:0000256" key="3">
    <source>
        <dbReference type="ARBA" id="ARBA00022729"/>
    </source>
</evidence>
<dbReference type="InterPro" id="IPR022398">
    <property type="entry name" value="Peptidase_S8_His-AS"/>
</dbReference>
<feature type="domain" description="Inhibitor I9" evidence="9">
    <location>
        <begin position="2"/>
        <end position="80"/>
    </location>
</feature>
<feature type="domain" description="Peptidase S8/S53" evidence="8">
    <location>
        <begin position="116"/>
        <end position="349"/>
    </location>
</feature>
<gene>
    <name evidence="10" type="ORF">K461DRAFT_328566</name>
</gene>
<sequence>MYIITLKPGVDMERHFSSVRGIHEQPLNKRMDNKADNGVLFRYKFSGFHGYAGHFDETVIDELMASKDVEDIEADQIWTTQSIMSQKNPPPGLKMISWRGWALVKGNVYRYHSSAGKGTFAYVIDSGIDVLHREFEGRAANGWSVMGNSSFEDKDGHGTYVAGIIGSKTFGVAKKCDLISVKISEGHTTSASVFLAGFNWAVNDILAKGRTRKAIINVSTSGPRSKPVNKAVDSAFKVGVALITTAGNEGRFVAKRSPGSATSSITVAATDKWKKRASWSNAGPGTTLFAPGVDIPSTWIGLNHDFTRTMSGTSAAAPHVAGLAVYFQGMYNYDSKGVKAAILRYATKNLVLDTKGAPNLFAYNDNDPATLLANL</sequence>
<keyword evidence="2 6" id="KW-0645">Protease</keyword>
<dbReference type="PROSITE" id="PS00138">
    <property type="entry name" value="SUBTILASE_SER"/>
    <property type="match status" value="1"/>
</dbReference>
<feature type="active site" description="Charge relay system" evidence="6">
    <location>
        <position position="314"/>
    </location>
</feature>
<evidence type="ECO:0000313" key="11">
    <source>
        <dbReference type="Proteomes" id="UP000799439"/>
    </source>
</evidence>
<dbReference type="InterPro" id="IPR023827">
    <property type="entry name" value="Peptidase_S8_Asp-AS"/>
</dbReference>
<accession>A0A9P4J2E5</accession>
<feature type="active site" description="Charge relay system" evidence="6">
    <location>
        <position position="125"/>
    </location>
</feature>
<dbReference type="InterPro" id="IPR000209">
    <property type="entry name" value="Peptidase_S8/S53_dom"/>
</dbReference>
<dbReference type="PANTHER" id="PTHR43806">
    <property type="entry name" value="PEPTIDASE S8"/>
    <property type="match status" value="1"/>
</dbReference>
<name>A0A9P4J2E5_9PEZI</name>
<keyword evidence="3" id="KW-0732">Signal</keyword>
<protein>
    <submittedName>
        <fullName evidence="10">Oryzin</fullName>
    </submittedName>
</protein>
<evidence type="ECO:0000256" key="7">
    <source>
        <dbReference type="RuleBase" id="RU003355"/>
    </source>
</evidence>
<dbReference type="PRINTS" id="PR00723">
    <property type="entry name" value="SUBTILISIN"/>
</dbReference>
<dbReference type="AlphaFoldDB" id="A0A9P4J2E5"/>
<feature type="active site" description="Charge relay system" evidence="6">
    <location>
        <position position="157"/>
    </location>
</feature>
<evidence type="ECO:0000256" key="2">
    <source>
        <dbReference type="ARBA" id="ARBA00022670"/>
    </source>
</evidence>
<dbReference type="InterPro" id="IPR050131">
    <property type="entry name" value="Peptidase_S8_subtilisin-like"/>
</dbReference>
<dbReference type="EMBL" id="ML996088">
    <property type="protein sequence ID" value="KAF2151174.1"/>
    <property type="molecule type" value="Genomic_DNA"/>
</dbReference>
<evidence type="ECO:0000259" key="8">
    <source>
        <dbReference type="Pfam" id="PF00082"/>
    </source>
</evidence>
<comment type="similarity">
    <text evidence="1 6 7">Belongs to the peptidase S8 family.</text>
</comment>
<dbReference type="InterPro" id="IPR023828">
    <property type="entry name" value="Peptidase_S8_Ser-AS"/>
</dbReference>
<evidence type="ECO:0000259" key="9">
    <source>
        <dbReference type="Pfam" id="PF05922"/>
    </source>
</evidence>
<evidence type="ECO:0000256" key="5">
    <source>
        <dbReference type="ARBA" id="ARBA00022825"/>
    </source>
</evidence>
<dbReference type="PROSITE" id="PS51892">
    <property type="entry name" value="SUBTILASE"/>
    <property type="match status" value="1"/>
</dbReference>
<dbReference type="InterPro" id="IPR015500">
    <property type="entry name" value="Peptidase_S8_subtilisin-rel"/>
</dbReference>
<dbReference type="SUPFAM" id="SSF54897">
    <property type="entry name" value="Protease propeptides/inhibitors"/>
    <property type="match status" value="1"/>
</dbReference>